<feature type="compositionally biased region" description="Basic and acidic residues" evidence="1">
    <location>
        <begin position="11"/>
        <end position="27"/>
    </location>
</feature>
<dbReference type="Proteomes" id="UP000801492">
    <property type="component" value="Unassembled WGS sequence"/>
</dbReference>
<dbReference type="AlphaFoldDB" id="A0A8K0CFU2"/>
<feature type="compositionally biased region" description="Basic and acidic residues" evidence="1">
    <location>
        <begin position="146"/>
        <end position="166"/>
    </location>
</feature>
<gene>
    <name evidence="2" type="ORF">ILUMI_20754</name>
</gene>
<evidence type="ECO:0000313" key="2">
    <source>
        <dbReference type="EMBL" id="KAF2885409.1"/>
    </source>
</evidence>
<feature type="non-terminal residue" evidence="2">
    <location>
        <position position="1"/>
    </location>
</feature>
<comment type="caution">
    <text evidence="2">The sequence shown here is derived from an EMBL/GenBank/DDBJ whole genome shotgun (WGS) entry which is preliminary data.</text>
</comment>
<dbReference type="EMBL" id="VTPC01089958">
    <property type="protein sequence ID" value="KAF2885409.1"/>
    <property type="molecule type" value="Genomic_DNA"/>
</dbReference>
<proteinExistence type="predicted"/>
<reference evidence="2" key="1">
    <citation type="submission" date="2019-08" db="EMBL/GenBank/DDBJ databases">
        <title>The genome of the North American firefly Photinus pyralis.</title>
        <authorList>
            <consortium name="Photinus pyralis genome working group"/>
            <person name="Fallon T.R."/>
            <person name="Sander Lower S.E."/>
            <person name="Weng J.-K."/>
        </authorList>
    </citation>
    <scope>NUCLEOTIDE SEQUENCE</scope>
    <source>
        <strain evidence="2">TRF0915ILg1</strain>
        <tissue evidence="2">Whole body</tissue>
    </source>
</reference>
<evidence type="ECO:0000313" key="3">
    <source>
        <dbReference type="Proteomes" id="UP000801492"/>
    </source>
</evidence>
<feature type="region of interest" description="Disordered" evidence="1">
    <location>
        <begin position="1"/>
        <end position="33"/>
    </location>
</feature>
<feature type="compositionally biased region" description="Basic and acidic residues" evidence="1">
    <location>
        <begin position="111"/>
        <end position="122"/>
    </location>
</feature>
<accession>A0A8K0CFU2</accession>
<evidence type="ECO:0000256" key="1">
    <source>
        <dbReference type="SAM" id="MobiDB-lite"/>
    </source>
</evidence>
<keyword evidence="3" id="KW-1185">Reference proteome</keyword>
<protein>
    <submittedName>
        <fullName evidence="2">Uncharacterized protein</fullName>
    </submittedName>
</protein>
<sequence>MQVAFSSPNHLPKDEPIRRKRSPDKLTKATIGDTNGLYRNYRNKESVKEEQKAKAGVAIIVKQEKMKYVMQENLINKRLMSIIIKEGRNCEEYTLKVGYGSNEDRRLSLADKDYENATKTETSESDENGDSEPGEDLNDYHPPPRKIVDTTKIADSELNKHDGTQREISHFGIANVSAETKV</sequence>
<name>A0A8K0CFU2_IGNLU</name>
<feature type="compositionally biased region" description="Acidic residues" evidence="1">
    <location>
        <begin position="123"/>
        <end position="137"/>
    </location>
</feature>
<organism evidence="2 3">
    <name type="scientific">Ignelater luminosus</name>
    <name type="common">Cucubano</name>
    <name type="synonym">Pyrophorus luminosus</name>
    <dbReference type="NCBI Taxonomy" id="2038154"/>
    <lineage>
        <taxon>Eukaryota</taxon>
        <taxon>Metazoa</taxon>
        <taxon>Ecdysozoa</taxon>
        <taxon>Arthropoda</taxon>
        <taxon>Hexapoda</taxon>
        <taxon>Insecta</taxon>
        <taxon>Pterygota</taxon>
        <taxon>Neoptera</taxon>
        <taxon>Endopterygota</taxon>
        <taxon>Coleoptera</taxon>
        <taxon>Polyphaga</taxon>
        <taxon>Elateriformia</taxon>
        <taxon>Elateroidea</taxon>
        <taxon>Elateridae</taxon>
        <taxon>Agrypninae</taxon>
        <taxon>Pyrophorini</taxon>
        <taxon>Ignelater</taxon>
    </lineage>
</organism>
<feature type="region of interest" description="Disordered" evidence="1">
    <location>
        <begin position="111"/>
        <end position="166"/>
    </location>
</feature>